<dbReference type="RefSeq" id="WP_258236001.1">
    <property type="nucleotide sequence ID" value="NZ_JABUHM010000011.1"/>
</dbReference>
<evidence type="ECO:0000313" key="2">
    <source>
        <dbReference type="Proteomes" id="UP000295689"/>
    </source>
</evidence>
<dbReference type="Gene3D" id="3.40.50.300">
    <property type="entry name" value="P-loop containing nucleotide triphosphate hydrolases"/>
    <property type="match status" value="1"/>
</dbReference>
<keyword evidence="2" id="KW-1185">Reference proteome</keyword>
<dbReference type="Pfam" id="PF13238">
    <property type="entry name" value="AAA_18"/>
    <property type="match status" value="1"/>
</dbReference>
<dbReference type="AlphaFoldDB" id="A0A4R2B914"/>
<proteinExistence type="predicted"/>
<reference evidence="1 2" key="1">
    <citation type="journal article" date="2015" name="Stand. Genomic Sci.">
        <title>Genomic Encyclopedia of Bacterial and Archaeal Type Strains, Phase III: the genomes of soil and plant-associated and newly described type strains.</title>
        <authorList>
            <person name="Whitman W.B."/>
            <person name="Woyke T."/>
            <person name="Klenk H.P."/>
            <person name="Zhou Y."/>
            <person name="Lilburn T.G."/>
            <person name="Beck B.J."/>
            <person name="De Vos P."/>
            <person name="Vandamme P."/>
            <person name="Eisen J.A."/>
            <person name="Garrity G."/>
            <person name="Hugenholtz P."/>
            <person name="Kyrpides N.C."/>
        </authorList>
    </citation>
    <scope>NUCLEOTIDE SEQUENCE [LARGE SCALE GENOMIC DNA]</scope>
    <source>
        <strain evidence="1 2">CV53</strain>
    </source>
</reference>
<evidence type="ECO:0000313" key="1">
    <source>
        <dbReference type="EMBL" id="TCN22562.1"/>
    </source>
</evidence>
<name>A0A4R2B914_9BACI</name>
<dbReference type="Proteomes" id="UP000295689">
    <property type="component" value="Unassembled WGS sequence"/>
</dbReference>
<gene>
    <name evidence="1" type="ORF">EV146_11045</name>
</gene>
<dbReference type="EMBL" id="SLVV01000010">
    <property type="protein sequence ID" value="TCN22562.1"/>
    <property type="molecule type" value="Genomic_DNA"/>
</dbReference>
<organism evidence="1 2">
    <name type="scientific">Mesobacillus foraminis</name>
    <dbReference type="NCBI Taxonomy" id="279826"/>
    <lineage>
        <taxon>Bacteria</taxon>
        <taxon>Bacillati</taxon>
        <taxon>Bacillota</taxon>
        <taxon>Bacilli</taxon>
        <taxon>Bacillales</taxon>
        <taxon>Bacillaceae</taxon>
        <taxon>Mesobacillus</taxon>
    </lineage>
</organism>
<protein>
    <submittedName>
        <fullName evidence="1">AAA domain-containing protein</fullName>
    </submittedName>
</protein>
<dbReference type="InterPro" id="IPR027417">
    <property type="entry name" value="P-loop_NTPase"/>
</dbReference>
<sequence>MENSKSPLFIVTGASGTGKSTVVPYLREMLDNFDVFDIDVISEDIGDWQKLKNVWLKIASSIAKSHRMTVLCGTMMPWDVEKCDNYQDFNHIYYLNLHCDDETREKRLSKRGWSQELIEEHKHFAKWLLENAEKAYSPPMPIVHTSNSNVNEVALKIKNWVLEVLDH</sequence>
<accession>A0A4R2B914</accession>
<comment type="caution">
    <text evidence="1">The sequence shown here is derived from an EMBL/GenBank/DDBJ whole genome shotgun (WGS) entry which is preliminary data.</text>
</comment>
<dbReference type="SUPFAM" id="SSF52540">
    <property type="entry name" value="P-loop containing nucleoside triphosphate hydrolases"/>
    <property type="match status" value="1"/>
</dbReference>